<protein>
    <submittedName>
        <fullName evidence="1">ATP-binding protein</fullName>
    </submittedName>
</protein>
<reference evidence="1 2" key="1">
    <citation type="submission" date="2020-12" db="EMBL/GenBank/DDBJ databases">
        <title>Microorganisms.</title>
        <authorList>
            <person name="Matos J."/>
            <person name="Faleiro L."/>
            <person name="Duarte I."/>
        </authorList>
    </citation>
    <scope>NUCLEOTIDE SEQUENCE [LARGE SCALE GENOMIC DNA]</scope>
    <source>
        <strain evidence="1 2">PtFD3Pch2</strain>
    </source>
</reference>
<dbReference type="InterPro" id="IPR036890">
    <property type="entry name" value="HATPase_C_sf"/>
</dbReference>
<sequence length="309" mass="35453">MNETKYIVPKSLDANNILDFLRMTEDVFKMKGQLIPNVMFDLSNVNRTNILGLLLIYKFVEYTSINDCFKNPLLQYNNYVEEELKKYGFWELLQAYMNEKDFNYRDLDFKDEGRFFIAPLALLREKKYNIEESFLPKIENYYAYDEKVVSMVLTCLGEVLLNFWEHAVNDTKSIIVAVGNKDKVEIACADTGNGIVSTLAPVLNYKGPKENILGKALIKGITSKKMTNHMGYGLWILDEIVTATQGKLHIYSEGAYIFNNHGKKIKGLCSFWQGTIIYLSLPLANPKTLSDIASVYDDDSLTEIKIKFE</sequence>
<comment type="caution">
    <text evidence="1">The sequence shown here is derived from an EMBL/GenBank/DDBJ whole genome shotgun (WGS) entry which is preliminary data.</text>
</comment>
<dbReference type="GO" id="GO:0005524">
    <property type="term" value="F:ATP binding"/>
    <property type="evidence" value="ECO:0007669"/>
    <property type="project" value="UniProtKB-KW"/>
</dbReference>
<name>A0ABS5X1M6_BACUN</name>
<dbReference type="Gene3D" id="3.30.565.10">
    <property type="entry name" value="Histidine kinase-like ATPase, C-terminal domain"/>
    <property type="match status" value="1"/>
</dbReference>
<evidence type="ECO:0000313" key="1">
    <source>
        <dbReference type="EMBL" id="MBT8725844.1"/>
    </source>
</evidence>
<keyword evidence="1" id="KW-0547">Nucleotide-binding</keyword>
<keyword evidence="1" id="KW-0067">ATP-binding</keyword>
<organism evidence="1 2">
    <name type="scientific">Bacteroides uniformis</name>
    <dbReference type="NCBI Taxonomy" id="820"/>
    <lineage>
        <taxon>Bacteria</taxon>
        <taxon>Pseudomonadati</taxon>
        <taxon>Bacteroidota</taxon>
        <taxon>Bacteroidia</taxon>
        <taxon>Bacteroidales</taxon>
        <taxon>Bacteroidaceae</taxon>
        <taxon>Bacteroides</taxon>
    </lineage>
</organism>
<evidence type="ECO:0000313" key="2">
    <source>
        <dbReference type="Proteomes" id="UP001196342"/>
    </source>
</evidence>
<proteinExistence type="predicted"/>
<keyword evidence="2" id="KW-1185">Reference proteome</keyword>
<dbReference type="EMBL" id="JAFBJK010000002">
    <property type="protein sequence ID" value="MBT8725844.1"/>
    <property type="molecule type" value="Genomic_DNA"/>
</dbReference>
<gene>
    <name evidence="1" type="ORF">JQN06_06620</name>
</gene>
<dbReference type="SUPFAM" id="SSF55874">
    <property type="entry name" value="ATPase domain of HSP90 chaperone/DNA topoisomerase II/histidine kinase"/>
    <property type="match status" value="1"/>
</dbReference>
<accession>A0ABS5X1M6</accession>
<dbReference type="Proteomes" id="UP001196342">
    <property type="component" value="Unassembled WGS sequence"/>
</dbReference>